<dbReference type="AlphaFoldDB" id="A0A1H1PX83"/>
<sequence>MPLHRDIFWVGRQWAVTGYGLQAVNQKRHAGFDIEASRIWDDASLESLRAEAWFHPEDFAKALSVARARYPEPPCQAAPTKDVVSPVEKSAVAEPPKAELKPEPLRQAVRTFDLHVERWPAKFTSLWRARIRR</sequence>
<dbReference type="Proteomes" id="UP000243904">
    <property type="component" value="Chromosome I"/>
</dbReference>
<feature type="region of interest" description="Disordered" evidence="1">
    <location>
        <begin position="75"/>
        <end position="99"/>
    </location>
</feature>
<evidence type="ECO:0000313" key="3">
    <source>
        <dbReference type="Proteomes" id="UP000243904"/>
    </source>
</evidence>
<evidence type="ECO:0000313" key="2">
    <source>
        <dbReference type="EMBL" id="SDS15812.1"/>
    </source>
</evidence>
<reference evidence="3" key="1">
    <citation type="submission" date="2016-10" db="EMBL/GenBank/DDBJ databases">
        <authorList>
            <person name="Varghese N."/>
            <person name="Submissions S."/>
        </authorList>
    </citation>
    <scope>NUCLEOTIDE SEQUENCE [LARGE SCALE GENOMIC DNA]</scope>
    <source>
        <strain evidence="3">GAS369</strain>
    </source>
</reference>
<protein>
    <submittedName>
        <fullName evidence="2">Uncharacterized protein</fullName>
    </submittedName>
</protein>
<accession>A0A1H1PX83</accession>
<proteinExistence type="predicted"/>
<evidence type="ECO:0000256" key="1">
    <source>
        <dbReference type="SAM" id="MobiDB-lite"/>
    </source>
</evidence>
<name>A0A1H1PX83_9BRAD</name>
<dbReference type="EMBL" id="LT629750">
    <property type="protein sequence ID" value="SDS15812.1"/>
    <property type="molecule type" value="Genomic_DNA"/>
</dbReference>
<keyword evidence="3" id="KW-1185">Reference proteome</keyword>
<gene>
    <name evidence="2" type="ORF">SAMN05444158_1188</name>
</gene>
<dbReference type="RefSeq" id="WP_167558634.1">
    <property type="nucleotide sequence ID" value="NZ_LT629750.1"/>
</dbReference>
<organism evidence="2 3">
    <name type="scientific">Bradyrhizobium canariense</name>
    <dbReference type="NCBI Taxonomy" id="255045"/>
    <lineage>
        <taxon>Bacteria</taxon>
        <taxon>Pseudomonadati</taxon>
        <taxon>Pseudomonadota</taxon>
        <taxon>Alphaproteobacteria</taxon>
        <taxon>Hyphomicrobiales</taxon>
        <taxon>Nitrobacteraceae</taxon>
        <taxon>Bradyrhizobium</taxon>
    </lineage>
</organism>